<dbReference type="GO" id="GO:0015036">
    <property type="term" value="F:disulfide oxidoreductase activity"/>
    <property type="evidence" value="ECO:0007669"/>
    <property type="project" value="UniProtKB-ARBA"/>
</dbReference>
<dbReference type="GO" id="GO:0030313">
    <property type="term" value="C:cell envelope"/>
    <property type="evidence" value="ECO:0007669"/>
    <property type="project" value="UniProtKB-SubCell"/>
</dbReference>
<keyword evidence="2" id="KW-0201">Cytochrome c-type biogenesis</keyword>
<keyword evidence="6" id="KW-1185">Reference proteome</keyword>
<dbReference type="RefSeq" id="WP_188166725.1">
    <property type="nucleotide sequence ID" value="NZ_JACVVX010000011.1"/>
</dbReference>
<dbReference type="GO" id="GO:0017004">
    <property type="term" value="P:cytochrome complex assembly"/>
    <property type="evidence" value="ECO:0007669"/>
    <property type="project" value="UniProtKB-KW"/>
</dbReference>
<dbReference type="InterPro" id="IPR050553">
    <property type="entry name" value="Thioredoxin_ResA/DsbE_sf"/>
</dbReference>
<dbReference type="InterPro" id="IPR017937">
    <property type="entry name" value="Thioredoxin_CS"/>
</dbReference>
<dbReference type="PROSITE" id="PS51352">
    <property type="entry name" value="THIOREDOXIN_2"/>
    <property type="match status" value="1"/>
</dbReference>
<dbReference type="EMBL" id="JACVVX010000011">
    <property type="protein sequence ID" value="MBD0417286.1"/>
    <property type="molecule type" value="Genomic_DNA"/>
</dbReference>
<dbReference type="AlphaFoldDB" id="A0A8J6PXR3"/>
<sequence>MSDRRKLFPASRLIVLSALAGILAGALAVYVTGSPSGNNAGPQVATDSSDAGDKQCAAKVETAKTVAAAATGEVAAMLPADPPVSLASLAFNGPDGKPMTVADHGGRTLLVNLWATWCAPCRAEMPALDKLESEMGGESFEVVAINVDTGDDAKPKKFLQETNVAALGFYRDSTMKVFNDLKGRGLALGLPVTLLIDKDGCLISHMNGPAEWASADARTLVETALAR</sequence>
<gene>
    <name evidence="5" type="ORF">ICI42_21840</name>
</gene>
<dbReference type="NCBIfam" id="NF047696">
    <property type="entry name" value="ThlDiSintTplARhiz"/>
    <property type="match status" value="1"/>
</dbReference>
<accession>A0A8J6PXR3</accession>
<dbReference type="PROSITE" id="PS00194">
    <property type="entry name" value="THIOREDOXIN_1"/>
    <property type="match status" value="1"/>
</dbReference>
<dbReference type="Proteomes" id="UP000643405">
    <property type="component" value="Unassembled WGS sequence"/>
</dbReference>
<dbReference type="PANTHER" id="PTHR42852:SF13">
    <property type="entry name" value="PROTEIN DIPZ"/>
    <property type="match status" value="1"/>
</dbReference>
<dbReference type="Gene3D" id="3.40.30.10">
    <property type="entry name" value="Glutaredoxin"/>
    <property type="match status" value="1"/>
</dbReference>
<dbReference type="SUPFAM" id="SSF52833">
    <property type="entry name" value="Thioredoxin-like"/>
    <property type="match status" value="1"/>
</dbReference>
<keyword evidence="3" id="KW-0676">Redox-active center</keyword>
<evidence type="ECO:0000259" key="4">
    <source>
        <dbReference type="PROSITE" id="PS51352"/>
    </source>
</evidence>
<evidence type="ECO:0000256" key="3">
    <source>
        <dbReference type="ARBA" id="ARBA00023284"/>
    </source>
</evidence>
<organism evidence="5 6">
    <name type="scientific">Oryzicola mucosus</name>
    <dbReference type="NCBI Taxonomy" id="2767425"/>
    <lineage>
        <taxon>Bacteria</taxon>
        <taxon>Pseudomonadati</taxon>
        <taxon>Pseudomonadota</taxon>
        <taxon>Alphaproteobacteria</taxon>
        <taxon>Hyphomicrobiales</taxon>
        <taxon>Phyllobacteriaceae</taxon>
        <taxon>Oryzicola</taxon>
    </lineage>
</organism>
<dbReference type="InterPro" id="IPR013740">
    <property type="entry name" value="Redoxin"/>
</dbReference>
<feature type="domain" description="Thioredoxin" evidence="4">
    <location>
        <begin position="49"/>
        <end position="226"/>
    </location>
</feature>
<dbReference type="InterPro" id="IPR036249">
    <property type="entry name" value="Thioredoxin-like_sf"/>
</dbReference>
<proteinExistence type="predicted"/>
<dbReference type="InterPro" id="IPR013766">
    <property type="entry name" value="Thioredoxin_domain"/>
</dbReference>
<comment type="subcellular location">
    <subcellularLocation>
        <location evidence="1">Cell envelope</location>
    </subcellularLocation>
</comment>
<evidence type="ECO:0000313" key="5">
    <source>
        <dbReference type="EMBL" id="MBD0417286.1"/>
    </source>
</evidence>
<protein>
    <submittedName>
        <fullName evidence="5">TlpA family protein disulfide reductase</fullName>
    </submittedName>
</protein>
<dbReference type="Pfam" id="PF08534">
    <property type="entry name" value="Redoxin"/>
    <property type="match status" value="1"/>
</dbReference>
<comment type="caution">
    <text evidence="5">The sequence shown here is derived from an EMBL/GenBank/DDBJ whole genome shotgun (WGS) entry which is preliminary data.</text>
</comment>
<dbReference type="PANTHER" id="PTHR42852">
    <property type="entry name" value="THIOL:DISULFIDE INTERCHANGE PROTEIN DSBE"/>
    <property type="match status" value="1"/>
</dbReference>
<name>A0A8J6PXR3_9HYPH</name>
<evidence type="ECO:0000256" key="1">
    <source>
        <dbReference type="ARBA" id="ARBA00004196"/>
    </source>
</evidence>
<dbReference type="CDD" id="cd02966">
    <property type="entry name" value="TlpA_like_family"/>
    <property type="match status" value="1"/>
</dbReference>
<evidence type="ECO:0000256" key="2">
    <source>
        <dbReference type="ARBA" id="ARBA00022748"/>
    </source>
</evidence>
<reference evidence="5" key="1">
    <citation type="submission" date="2020-09" db="EMBL/GenBank/DDBJ databases">
        <title>Genome seq and assembly of Tianweitania sp.</title>
        <authorList>
            <person name="Chhetri G."/>
        </authorList>
    </citation>
    <scope>NUCLEOTIDE SEQUENCE</scope>
    <source>
        <strain evidence="5">Rool2</strain>
    </source>
</reference>
<evidence type="ECO:0000313" key="6">
    <source>
        <dbReference type="Proteomes" id="UP000643405"/>
    </source>
</evidence>